<accession>A0A0F9BYU7</accession>
<dbReference type="AlphaFoldDB" id="A0A0F9BYU7"/>
<reference evidence="2" key="1">
    <citation type="journal article" date="2015" name="Nature">
        <title>Complex archaea that bridge the gap between prokaryotes and eukaryotes.</title>
        <authorList>
            <person name="Spang A."/>
            <person name="Saw J.H."/>
            <person name="Jorgensen S.L."/>
            <person name="Zaremba-Niedzwiedzka K."/>
            <person name="Martijn J."/>
            <person name="Lind A.E."/>
            <person name="van Eijk R."/>
            <person name="Schleper C."/>
            <person name="Guy L."/>
            <person name="Ettema T.J."/>
        </authorList>
    </citation>
    <scope>NUCLEOTIDE SEQUENCE</scope>
</reference>
<feature type="compositionally biased region" description="Gly residues" evidence="1">
    <location>
        <begin position="13"/>
        <end position="23"/>
    </location>
</feature>
<sequence>MTDAGHGECGEGLCSGAGGGGAPRIGNEEVVNMPVMVNIFTEGSDIPPCYPRLAGTGQGIIGTR</sequence>
<dbReference type="EMBL" id="LAZR01049459">
    <property type="protein sequence ID" value="KKK89591.1"/>
    <property type="molecule type" value="Genomic_DNA"/>
</dbReference>
<proteinExistence type="predicted"/>
<evidence type="ECO:0000256" key="1">
    <source>
        <dbReference type="SAM" id="MobiDB-lite"/>
    </source>
</evidence>
<feature type="region of interest" description="Disordered" evidence="1">
    <location>
        <begin position="1"/>
        <end position="26"/>
    </location>
</feature>
<comment type="caution">
    <text evidence="2">The sequence shown here is derived from an EMBL/GenBank/DDBJ whole genome shotgun (WGS) entry which is preliminary data.</text>
</comment>
<organism evidence="2">
    <name type="scientific">marine sediment metagenome</name>
    <dbReference type="NCBI Taxonomy" id="412755"/>
    <lineage>
        <taxon>unclassified sequences</taxon>
        <taxon>metagenomes</taxon>
        <taxon>ecological metagenomes</taxon>
    </lineage>
</organism>
<protein>
    <submittedName>
        <fullName evidence="2">Uncharacterized protein</fullName>
    </submittedName>
</protein>
<name>A0A0F9BYU7_9ZZZZ</name>
<gene>
    <name evidence="2" type="ORF">LCGC14_2731580</name>
</gene>
<evidence type="ECO:0000313" key="2">
    <source>
        <dbReference type="EMBL" id="KKK89591.1"/>
    </source>
</evidence>